<dbReference type="GO" id="GO:0046872">
    <property type="term" value="F:metal ion binding"/>
    <property type="evidence" value="ECO:0007669"/>
    <property type="project" value="UniProtKB-KW"/>
</dbReference>
<keyword evidence="4" id="KW-0732">Signal</keyword>
<organism evidence="9 10">
    <name type="scientific">Clohesyomyces aquaticus</name>
    <dbReference type="NCBI Taxonomy" id="1231657"/>
    <lineage>
        <taxon>Eukaryota</taxon>
        <taxon>Fungi</taxon>
        <taxon>Dikarya</taxon>
        <taxon>Ascomycota</taxon>
        <taxon>Pezizomycotina</taxon>
        <taxon>Dothideomycetes</taxon>
        <taxon>Pleosporomycetidae</taxon>
        <taxon>Pleosporales</taxon>
        <taxon>Lindgomycetaceae</taxon>
        <taxon>Clohesyomyces</taxon>
    </lineage>
</organism>
<dbReference type="InterPro" id="IPR029058">
    <property type="entry name" value="AB_hydrolase_fold"/>
</dbReference>
<evidence type="ECO:0000256" key="6">
    <source>
        <dbReference type="ARBA" id="ARBA00022837"/>
    </source>
</evidence>
<proteinExistence type="inferred from homology"/>
<dbReference type="InterPro" id="IPR011118">
    <property type="entry name" value="Tannase/feruloyl_esterase"/>
</dbReference>
<evidence type="ECO:0000256" key="3">
    <source>
        <dbReference type="ARBA" id="ARBA00022723"/>
    </source>
</evidence>
<dbReference type="PANTHER" id="PTHR33938:SF8">
    <property type="entry name" value="CARBOXYLIC ESTER HYDROLASE"/>
    <property type="match status" value="1"/>
</dbReference>
<comment type="caution">
    <text evidence="9">The sequence shown here is derived from an EMBL/GenBank/DDBJ whole genome shotgun (WGS) entry which is preliminary data.</text>
</comment>
<dbReference type="EC" id="3.1.1.-" evidence="8"/>
<protein>
    <recommendedName>
        <fullName evidence="8">Carboxylic ester hydrolase</fullName>
        <ecNumber evidence="8">3.1.1.-</ecNumber>
    </recommendedName>
</protein>
<dbReference type="SUPFAM" id="SSF53474">
    <property type="entry name" value="alpha/beta-Hydrolases"/>
    <property type="match status" value="1"/>
</dbReference>
<accession>A0A1Y1ZJW4</accession>
<gene>
    <name evidence="9" type="ORF">BCR34DRAFT_442374</name>
</gene>
<keyword evidence="6" id="KW-0106">Calcium</keyword>
<evidence type="ECO:0000313" key="10">
    <source>
        <dbReference type="Proteomes" id="UP000193144"/>
    </source>
</evidence>
<keyword evidence="5 8" id="KW-0378">Hydrolase</keyword>
<evidence type="ECO:0000256" key="7">
    <source>
        <dbReference type="ARBA" id="ARBA00023157"/>
    </source>
</evidence>
<dbReference type="EMBL" id="MCFA01000077">
    <property type="protein sequence ID" value="ORY10115.1"/>
    <property type="molecule type" value="Genomic_DNA"/>
</dbReference>
<feature type="non-terminal residue" evidence="9">
    <location>
        <position position="1"/>
    </location>
</feature>
<feature type="non-terminal residue" evidence="9">
    <location>
        <position position="463"/>
    </location>
</feature>
<dbReference type="OrthoDB" id="3039123at2759"/>
<evidence type="ECO:0000256" key="8">
    <source>
        <dbReference type="RuleBase" id="RU361238"/>
    </source>
</evidence>
<evidence type="ECO:0000256" key="1">
    <source>
        <dbReference type="ARBA" id="ARBA00006249"/>
    </source>
</evidence>
<dbReference type="Gene3D" id="3.40.50.1820">
    <property type="entry name" value="alpha/beta hydrolase"/>
    <property type="match status" value="1"/>
</dbReference>
<evidence type="ECO:0000256" key="2">
    <source>
        <dbReference type="ARBA" id="ARBA00022487"/>
    </source>
</evidence>
<keyword evidence="2" id="KW-0719">Serine esterase</keyword>
<sequence>PNLNYCDVKVRLNHPGAADDVLVEVVLPLSRDGWNGRFQAQGGGGFATGLFDLMFGKALQTGYAAASTDGGHDGLKNMVDLSWALKDDYSKTINWPLLQNFATRSLPDLVHVGKSITAQYYGEKPHHSYWNGCSQGGRQGLVMAQKYPGMLDGILAEAPAASLTHLLMAGFWPQIVMKEKGLWLSNCELDYFGQKAMEVCDIRDGFRDNVINDPEECVFDERELVEDKIECDGTEVEITYEMARVVRMIRQGPNTLVAGTIWHGVPQGVDYKPWANISISAEGRRGSPWGIAASFIKNLLLKDPSFSLSSLNRTEYLELWTQASVEYGWILDGDNPDLSAFRAVGGKLLSWHGMSDQIIPYANAIQYRNRVEMEMGGPKATNEFYRLFLAPGVKHCMGGSGPVPTDPLAQLVDWVEKGEAPETLEASMMNEEYDLVTRDVCLYPKKAKYMGVSDPKRASSWSC</sequence>
<evidence type="ECO:0000313" key="9">
    <source>
        <dbReference type="EMBL" id="ORY10115.1"/>
    </source>
</evidence>
<dbReference type="STRING" id="1231657.A0A1Y1ZJW4"/>
<evidence type="ECO:0000256" key="4">
    <source>
        <dbReference type="ARBA" id="ARBA00022729"/>
    </source>
</evidence>
<dbReference type="AlphaFoldDB" id="A0A1Y1ZJW4"/>
<reference evidence="9 10" key="1">
    <citation type="submission" date="2016-07" db="EMBL/GenBank/DDBJ databases">
        <title>Pervasive Adenine N6-methylation of Active Genes in Fungi.</title>
        <authorList>
            <consortium name="DOE Joint Genome Institute"/>
            <person name="Mondo S.J."/>
            <person name="Dannebaum R.O."/>
            <person name="Kuo R.C."/>
            <person name="Labutti K."/>
            <person name="Haridas S."/>
            <person name="Kuo A."/>
            <person name="Salamov A."/>
            <person name="Ahrendt S.R."/>
            <person name="Lipzen A."/>
            <person name="Sullivan W."/>
            <person name="Andreopoulos W.B."/>
            <person name="Clum A."/>
            <person name="Lindquist E."/>
            <person name="Daum C."/>
            <person name="Ramamoorthy G.K."/>
            <person name="Gryganskyi A."/>
            <person name="Culley D."/>
            <person name="Magnuson J.K."/>
            <person name="James T.Y."/>
            <person name="O'Malley M.A."/>
            <person name="Stajich J.E."/>
            <person name="Spatafora J.W."/>
            <person name="Visel A."/>
            <person name="Grigoriev I.V."/>
        </authorList>
    </citation>
    <scope>NUCLEOTIDE SEQUENCE [LARGE SCALE GENOMIC DNA]</scope>
    <source>
        <strain evidence="9 10">CBS 115471</strain>
    </source>
</reference>
<dbReference type="Pfam" id="PF07519">
    <property type="entry name" value="Tannase"/>
    <property type="match status" value="1"/>
</dbReference>
<comment type="similarity">
    <text evidence="1 8">Belongs to the tannase family.</text>
</comment>
<dbReference type="GO" id="GO:0030600">
    <property type="term" value="F:feruloyl esterase activity"/>
    <property type="evidence" value="ECO:0007669"/>
    <property type="project" value="UniProtKB-ARBA"/>
</dbReference>
<dbReference type="Proteomes" id="UP000193144">
    <property type="component" value="Unassembled WGS sequence"/>
</dbReference>
<keyword evidence="7" id="KW-1015">Disulfide bond</keyword>
<name>A0A1Y1ZJW4_9PLEO</name>
<dbReference type="PANTHER" id="PTHR33938">
    <property type="entry name" value="FERULOYL ESTERASE B-RELATED"/>
    <property type="match status" value="1"/>
</dbReference>
<evidence type="ECO:0000256" key="5">
    <source>
        <dbReference type="ARBA" id="ARBA00022801"/>
    </source>
</evidence>
<keyword evidence="10" id="KW-1185">Reference proteome</keyword>
<keyword evidence="3" id="KW-0479">Metal-binding</keyword>